<name>A0A8S3SJK4_MYTED</name>
<dbReference type="EMBL" id="CAJPWZ010001659">
    <property type="protein sequence ID" value="CAG2220389.1"/>
    <property type="molecule type" value="Genomic_DNA"/>
</dbReference>
<evidence type="ECO:0000313" key="2">
    <source>
        <dbReference type="EMBL" id="CAG2220389.1"/>
    </source>
</evidence>
<dbReference type="AlphaFoldDB" id="A0A8S3SJK4"/>
<sequence>MMSKKDEYETKLQNYEKLKSEQKNLVEENHYLRNILEDNEQLELYDNLENRYTTSAVECVVNLLNFNIAASKIGRVIETVCSLCKRIPNQVPACSTVNRINDMRISVASKQMQDISKKTNLTLYSDETSKYGKSFEVFAVSDDQKNSYPIGTA</sequence>
<organism evidence="2 3">
    <name type="scientific">Mytilus edulis</name>
    <name type="common">Blue mussel</name>
    <dbReference type="NCBI Taxonomy" id="6550"/>
    <lineage>
        <taxon>Eukaryota</taxon>
        <taxon>Metazoa</taxon>
        <taxon>Spiralia</taxon>
        <taxon>Lophotrochozoa</taxon>
        <taxon>Mollusca</taxon>
        <taxon>Bivalvia</taxon>
        <taxon>Autobranchia</taxon>
        <taxon>Pteriomorphia</taxon>
        <taxon>Mytilida</taxon>
        <taxon>Mytiloidea</taxon>
        <taxon>Mytilidae</taxon>
        <taxon>Mytilinae</taxon>
        <taxon>Mytilus</taxon>
    </lineage>
</organism>
<evidence type="ECO:0000256" key="1">
    <source>
        <dbReference type="SAM" id="Coils"/>
    </source>
</evidence>
<gene>
    <name evidence="2" type="ORF">MEDL_33873</name>
</gene>
<dbReference type="Proteomes" id="UP000683360">
    <property type="component" value="Unassembled WGS sequence"/>
</dbReference>
<proteinExistence type="predicted"/>
<comment type="caution">
    <text evidence="2">The sequence shown here is derived from an EMBL/GenBank/DDBJ whole genome shotgun (WGS) entry which is preliminary data.</text>
</comment>
<accession>A0A8S3SJK4</accession>
<dbReference type="OrthoDB" id="6159600at2759"/>
<evidence type="ECO:0000313" key="3">
    <source>
        <dbReference type="Proteomes" id="UP000683360"/>
    </source>
</evidence>
<keyword evidence="1" id="KW-0175">Coiled coil</keyword>
<reference evidence="2" key="1">
    <citation type="submission" date="2021-03" db="EMBL/GenBank/DDBJ databases">
        <authorList>
            <person name="Bekaert M."/>
        </authorList>
    </citation>
    <scope>NUCLEOTIDE SEQUENCE</scope>
</reference>
<feature type="coiled-coil region" evidence="1">
    <location>
        <begin position="1"/>
        <end position="28"/>
    </location>
</feature>
<keyword evidence="3" id="KW-1185">Reference proteome</keyword>
<protein>
    <submittedName>
        <fullName evidence="2">Uncharacterized protein</fullName>
    </submittedName>
</protein>